<sequence length="120" mass="13805">MITTDNKESRINVTVFGEFTLADYKEFEEVANYKVQFEGPVSLLFDLREMNGFTVDMALEEIRFARAHAHDFARIAILTDDQWVTWSAWLSKFFVDADVRVFEDTDDAEAWLGGIETPVA</sequence>
<dbReference type="EMBL" id="SDKK01000003">
    <property type="protein sequence ID" value="TYC61296.1"/>
    <property type="molecule type" value="Genomic_DNA"/>
</dbReference>
<evidence type="ECO:0000313" key="2">
    <source>
        <dbReference type="Proteomes" id="UP000389128"/>
    </source>
</evidence>
<dbReference type="SUPFAM" id="SSF52091">
    <property type="entry name" value="SpoIIaa-like"/>
    <property type="match status" value="1"/>
</dbReference>
<organism evidence="1 2">
    <name type="scientific">Zoogloea oleivorans</name>
    <dbReference type="NCBI Taxonomy" id="1552750"/>
    <lineage>
        <taxon>Bacteria</taxon>
        <taxon>Pseudomonadati</taxon>
        <taxon>Pseudomonadota</taxon>
        <taxon>Betaproteobacteria</taxon>
        <taxon>Rhodocyclales</taxon>
        <taxon>Zoogloeaceae</taxon>
        <taxon>Zoogloea</taxon>
    </lineage>
</organism>
<accession>A0A6C2D5N5</accession>
<evidence type="ECO:0000313" key="1">
    <source>
        <dbReference type="EMBL" id="TYC61296.1"/>
    </source>
</evidence>
<dbReference type="InterPro" id="IPR036513">
    <property type="entry name" value="STAS_dom_sf"/>
</dbReference>
<gene>
    <name evidence="1" type="ORF">ETQ85_04370</name>
</gene>
<dbReference type="InterPro" id="IPR021866">
    <property type="entry name" value="SpoIIAA-like"/>
</dbReference>
<dbReference type="AlphaFoldDB" id="A0A6C2D5N5"/>
<dbReference type="Pfam" id="PF11964">
    <property type="entry name" value="SpoIIAA-like"/>
    <property type="match status" value="1"/>
</dbReference>
<dbReference type="Gene3D" id="3.40.50.10600">
    <property type="entry name" value="SpoIIaa-like domains"/>
    <property type="match status" value="1"/>
</dbReference>
<reference evidence="1 2" key="1">
    <citation type="submission" date="2019-01" db="EMBL/GenBank/DDBJ databases">
        <title>Zoogloea oleivorans genome sequencing and assembly.</title>
        <authorList>
            <person name="Tancsics A."/>
            <person name="Farkas M."/>
            <person name="Kriszt B."/>
            <person name="Maroti G."/>
            <person name="Horvath B."/>
        </authorList>
    </citation>
    <scope>NUCLEOTIDE SEQUENCE [LARGE SCALE GENOMIC DNA]</scope>
    <source>
        <strain evidence="1 2">Buc</strain>
    </source>
</reference>
<proteinExistence type="predicted"/>
<dbReference type="InterPro" id="IPR038396">
    <property type="entry name" value="SpoIIAA-like_sf"/>
</dbReference>
<dbReference type="OrthoDB" id="8562463at2"/>
<protein>
    <submittedName>
        <fullName evidence="1">STAS/SEC14 domain-containing protein</fullName>
    </submittedName>
</protein>
<name>A0A6C2D5N5_9RHOO</name>
<dbReference type="RefSeq" id="WP_148577831.1">
    <property type="nucleotide sequence ID" value="NZ_SDKK01000003.1"/>
</dbReference>
<keyword evidence="2" id="KW-1185">Reference proteome</keyword>
<dbReference type="Proteomes" id="UP000389128">
    <property type="component" value="Unassembled WGS sequence"/>
</dbReference>
<comment type="caution">
    <text evidence="1">The sequence shown here is derived from an EMBL/GenBank/DDBJ whole genome shotgun (WGS) entry which is preliminary data.</text>
</comment>